<dbReference type="AlphaFoldDB" id="A0A5N5ULA3"/>
<dbReference type="RefSeq" id="WP_152120044.1">
    <property type="nucleotide sequence ID" value="NZ_QJOW01000002.1"/>
</dbReference>
<evidence type="ECO:0000313" key="4">
    <source>
        <dbReference type="EMBL" id="KAB7519710.1"/>
    </source>
</evidence>
<evidence type="ECO:0000256" key="1">
    <source>
        <dbReference type="SAM" id="Phobius"/>
    </source>
</evidence>
<evidence type="ECO:0000313" key="3">
    <source>
        <dbReference type="EMBL" id="KAB7517169.1"/>
    </source>
</evidence>
<keyword evidence="1" id="KW-0472">Membrane</keyword>
<keyword evidence="1" id="KW-0812">Transmembrane</keyword>
<organism evidence="4 5">
    <name type="scientific">Halosegnis rubeus</name>
    <dbReference type="NCBI Taxonomy" id="2212850"/>
    <lineage>
        <taxon>Archaea</taxon>
        <taxon>Methanobacteriati</taxon>
        <taxon>Methanobacteriota</taxon>
        <taxon>Stenosarchaea group</taxon>
        <taxon>Halobacteria</taxon>
        <taxon>Halobacteriales</taxon>
        <taxon>Natronomonadaceae</taxon>
        <taxon>Halosegnis</taxon>
    </lineage>
</organism>
<proteinExistence type="predicted"/>
<dbReference type="OrthoDB" id="170398at2157"/>
<keyword evidence="1" id="KW-1133">Transmembrane helix</keyword>
<dbReference type="Proteomes" id="UP000326207">
    <property type="component" value="Unassembled WGS sequence"/>
</dbReference>
<protein>
    <submittedName>
        <fullName evidence="4">Uncharacterized protein</fullName>
    </submittedName>
</protein>
<dbReference type="Pfam" id="PF24365">
    <property type="entry name" value="DUF7521"/>
    <property type="match status" value="1"/>
</dbReference>
<keyword evidence="7" id="KW-1185">Reference proteome</keyword>
<feature type="transmembrane region" description="Helical" evidence="1">
    <location>
        <begin position="6"/>
        <end position="26"/>
    </location>
</feature>
<gene>
    <name evidence="2" type="ORF">DM867_00290</name>
    <name evidence="3" type="ORF">DMP03_07390</name>
    <name evidence="4" type="ORF">DP108_00185</name>
</gene>
<comment type="caution">
    <text evidence="4">The sequence shown here is derived from an EMBL/GenBank/DDBJ whole genome shotgun (WGS) entry which is preliminary data.</text>
</comment>
<feature type="transmembrane region" description="Helical" evidence="1">
    <location>
        <begin position="38"/>
        <end position="61"/>
    </location>
</feature>
<reference evidence="5 6" key="1">
    <citation type="submission" date="2019-10" db="EMBL/GenBank/DDBJ databases">
        <title>Unraveling microbial dark matter from salterns through culturing: the case of the genus Halosegnis.</title>
        <authorList>
            <person name="Duran-Viseras A."/>
            <person name="Andrei A.-S."/>
            <person name="Vera-Gargallo B."/>
            <person name="Ghai R."/>
            <person name="Sanchez-Porro C."/>
            <person name="Ventosa A."/>
        </authorList>
    </citation>
    <scope>NUCLEOTIDE SEQUENCE [LARGE SCALE GENOMIC DNA]</scope>
    <source>
        <strain evidence="3 6">F17-44</strain>
        <strain evidence="2 7">F18-79</strain>
        <strain evidence="4 5">F19-13</strain>
    </source>
</reference>
<feature type="transmembrane region" description="Helical" evidence="1">
    <location>
        <begin position="67"/>
        <end position="88"/>
    </location>
</feature>
<evidence type="ECO:0000313" key="7">
    <source>
        <dbReference type="Proteomes" id="UP000326865"/>
    </source>
</evidence>
<accession>A0A5N5UFW7</accession>
<accession>A0A5N5UAH1</accession>
<dbReference type="EMBL" id="QKKZ01000001">
    <property type="protein sequence ID" value="KAB7515625.1"/>
    <property type="molecule type" value="Genomic_DNA"/>
</dbReference>
<evidence type="ECO:0000313" key="2">
    <source>
        <dbReference type="EMBL" id="KAB7515625.1"/>
    </source>
</evidence>
<dbReference type="EMBL" id="QJOW01000002">
    <property type="protein sequence ID" value="KAB7517169.1"/>
    <property type="molecule type" value="Genomic_DNA"/>
</dbReference>
<evidence type="ECO:0000313" key="5">
    <source>
        <dbReference type="Proteomes" id="UP000326207"/>
    </source>
</evidence>
<dbReference type="Proteomes" id="UP000326865">
    <property type="component" value="Unassembled WGS sequence"/>
</dbReference>
<accession>A0A5N5ULA3</accession>
<name>A0A5N5ULA3_9EURY</name>
<sequence>MTHPYAIAALKTVTLALGLVITYYSVQAYRRTDAEPLAALALGFGIITMGAFTAGILDWFAPVSRDLALLVESAFTALGFAAIFYALFVDRGT</sequence>
<dbReference type="InterPro" id="IPR055943">
    <property type="entry name" value="DUF7521"/>
</dbReference>
<dbReference type="Proteomes" id="UP000326302">
    <property type="component" value="Unassembled WGS sequence"/>
</dbReference>
<evidence type="ECO:0000313" key="6">
    <source>
        <dbReference type="Proteomes" id="UP000326302"/>
    </source>
</evidence>
<dbReference type="EMBL" id="QMDY01000001">
    <property type="protein sequence ID" value="KAB7519710.1"/>
    <property type="molecule type" value="Genomic_DNA"/>
</dbReference>